<keyword evidence="4" id="KW-1185">Reference proteome</keyword>
<reference evidence="3" key="1">
    <citation type="journal article" date="2020" name="Fungal Divers.">
        <title>Resolving the Mortierellaceae phylogeny through synthesis of multi-gene phylogenetics and phylogenomics.</title>
        <authorList>
            <person name="Vandepol N."/>
            <person name="Liber J."/>
            <person name="Desiro A."/>
            <person name="Na H."/>
            <person name="Kennedy M."/>
            <person name="Barry K."/>
            <person name="Grigoriev I.V."/>
            <person name="Miller A.N."/>
            <person name="O'Donnell K."/>
            <person name="Stajich J.E."/>
            <person name="Bonito G."/>
        </authorList>
    </citation>
    <scope>NUCLEOTIDE SEQUENCE</scope>
    <source>
        <strain evidence="3">NVP1</strain>
    </source>
</reference>
<feature type="region of interest" description="Disordered" evidence="2">
    <location>
        <begin position="246"/>
        <end position="315"/>
    </location>
</feature>
<gene>
    <name evidence="3" type="ORF">BG006_009751</name>
</gene>
<feature type="region of interest" description="Disordered" evidence="2">
    <location>
        <begin position="356"/>
        <end position="397"/>
    </location>
</feature>
<sequence length="1386" mass="157668">MVYATRSRSVTASKPAAATARALGETKAAPKMKRSTHQATKGRKKVPVTKPTTRTLKTTVAISPTPLRRTSTTIDPADHHKHIMDGLDHHVTEQDGLDHHHIWYEEFGKNTPRAHTTIDSADHHKHIMDGLDHHVTEQDGLDHHHIWYEEFGKNTPRAHTTIDSADHHKHIKDGQDHHVTEQDGLDHHHIWYKDFGESTPRRPSVTIDIADHHHKHLKDGNDHHVVEQDGRDHHHIWYQDFSENEDNGIRHQQQQQQQLSPSVEGNSASRNARRSSQTGSSQSKTVATRVEPPLTIKVDHAHRKHPLDGKDHHTVEKDGLDHHHIRYPAEDETVTGGHHQGATKAARKSSLAVAHTETSKSHTPIHKVDSSSVVTDHGRTTRSRRYQGSSGTTTTTTSMTTTAHHVLPAESHHKLHTRDEASVRLLAQKSQLDRQAARAAMLSLDGDVLQLQKLLHEKEEALRAAEARAGAQDHEVAVRTETLTREVHELEATIQDLRASLREREKALDKSQSKVVHEQEKISQLHGDLKHEKQLEKRVERQSQHVAKDLEAALAQRDKLAGQVKEMSEKLKSREAELRQSQTAVRGLERTNAAKAKEAQKLSGELGALKKEMSSRQKELKHCHAQIKKLEGSHEQVAALQGQLHGLRGKLAERGSSLKAMLKANKSLVHDSERAEELQEEVKDLQHDIHIREDQLRIAKQAVEDLAGFRDQATTLEVEVLSLRDQLAAEERHETDLEDALMSHENCAFKQQQMQDQIKLLQYELSEKQNEGTTVHSADDAEIHQRDAMVNELHAKIADLQKELADKEGVAQKLKEKSDTEITKLHSNVGTLKIEVLGLRQQLKDKNTELKASEKAAKELEKKVQEGLAKTSKAEKEAKGLKTEIKELELRLATLQGQLATKESTLTRTAEASHKDHDAAEHRLDDMRALIADLRKQIKDTEKETKQEMKAKEDQIAVLKKLVHTWESHEEGWTDTLNKEIEREKTIIHEKEKTLSEATHEIGRLNVAVNQTRTELAQDRKRRASEIEESSKAQLQQAQKLHQQIHSLSDVNEHLEKRVHLEHEHAVHEQQLTNQVQELLQWQQTANEQRKEWETTVKRLEGEREKHMARLTQSEKSIQELQGQLAEAGQWRQKALEQAEKLNGMVSKLEKNQKMLKDLVSKGDKSEIKMKEKADSLEAHIQSLDNDKLRLAKEISIKETLIEELQEKLEDEMAKLGTRLQESKASVSHLNKDVLAKESQIQKMTKGQAVLEARTQELQRVQGHDHHQLEKEHQALLQERALAAEEKRKDEEIISTLRRASQKMEQEFSAMETKLKKEMSTTQELTDKLKTLRKSMMNDSQTELKELDELEDKIKTRSSAVEETIQVTRNRLDSGAFLETSSTTTG</sequence>
<keyword evidence="1" id="KW-0175">Coiled coil</keyword>
<organism evidence="3 4">
    <name type="scientific">Podila minutissima</name>
    <dbReference type="NCBI Taxonomy" id="64525"/>
    <lineage>
        <taxon>Eukaryota</taxon>
        <taxon>Fungi</taxon>
        <taxon>Fungi incertae sedis</taxon>
        <taxon>Mucoromycota</taxon>
        <taxon>Mortierellomycotina</taxon>
        <taxon>Mortierellomycetes</taxon>
        <taxon>Mortierellales</taxon>
        <taxon>Mortierellaceae</taxon>
        <taxon>Podila</taxon>
    </lineage>
</organism>
<evidence type="ECO:0000313" key="4">
    <source>
        <dbReference type="Proteomes" id="UP000696485"/>
    </source>
</evidence>
<evidence type="ECO:0000256" key="2">
    <source>
        <dbReference type="SAM" id="MobiDB-lite"/>
    </source>
</evidence>
<feature type="compositionally biased region" description="Low complexity" evidence="2">
    <location>
        <begin position="12"/>
        <end position="22"/>
    </location>
</feature>
<feature type="coiled-coil region" evidence="1">
    <location>
        <begin position="668"/>
        <end position="695"/>
    </location>
</feature>
<evidence type="ECO:0000256" key="1">
    <source>
        <dbReference type="SAM" id="Coils"/>
    </source>
</evidence>
<name>A0A9P5SE23_9FUNG</name>
<feature type="compositionally biased region" description="Low complexity" evidence="2">
    <location>
        <begin position="266"/>
        <end position="276"/>
    </location>
</feature>
<evidence type="ECO:0000313" key="3">
    <source>
        <dbReference type="EMBL" id="KAF9326864.1"/>
    </source>
</evidence>
<feature type="compositionally biased region" description="Low complexity" evidence="2">
    <location>
        <begin position="386"/>
        <end position="397"/>
    </location>
</feature>
<feature type="coiled-coil region" evidence="1">
    <location>
        <begin position="448"/>
        <end position="514"/>
    </location>
</feature>
<feature type="compositionally biased region" description="Basic residues" evidence="2">
    <location>
        <begin position="30"/>
        <end position="47"/>
    </location>
</feature>
<feature type="coiled-coil region" evidence="1">
    <location>
        <begin position="1266"/>
        <end position="1357"/>
    </location>
</feature>
<feature type="compositionally biased region" description="Polar residues" evidence="2">
    <location>
        <begin position="1"/>
        <end position="11"/>
    </location>
</feature>
<feature type="compositionally biased region" description="Polar residues" evidence="2">
    <location>
        <begin position="277"/>
        <end position="286"/>
    </location>
</feature>
<protein>
    <submittedName>
        <fullName evidence="3">Uncharacterized protein</fullName>
    </submittedName>
</protein>
<proteinExistence type="predicted"/>
<dbReference type="EMBL" id="JAAAUY010000727">
    <property type="protein sequence ID" value="KAF9326864.1"/>
    <property type="molecule type" value="Genomic_DNA"/>
</dbReference>
<accession>A0A9P5SE23</accession>
<feature type="coiled-coil region" evidence="1">
    <location>
        <begin position="751"/>
        <end position="962"/>
    </location>
</feature>
<comment type="caution">
    <text evidence="3">The sequence shown here is derived from an EMBL/GenBank/DDBJ whole genome shotgun (WGS) entry which is preliminary data.</text>
</comment>
<feature type="non-terminal residue" evidence="3">
    <location>
        <position position="1"/>
    </location>
</feature>
<feature type="coiled-coil region" evidence="1">
    <location>
        <begin position="1083"/>
        <end position="1226"/>
    </location>
</feature>
<dbReference type="Proteomes" id="UP000696485">
    <property type="component" value="Unassembled WGS sequence"/>
</dbReference>
<feature type="coiled-coil region" evidence="1">
    <location>
        <begin position="550"/>
        <end position="591"/>
    </location>
</feature>
<feature type="compositionally biased region" description="Basic and acidic residues" evidence="2">
    <location>
        <begin position="306"/>
        <end position="315"/>
    </location>
</feature>
<feature type="region of interest" description="Disordered" evidence="2">
    <location>
        <begin position="1"/>
        <end position="47"/>
    </location>
</feature>